<dbReference type="PANTHER" id="PTHR46680:SF3">
    <property type="entry name" value="NF-KAPPA-B INHIBITOR CACTUS"/>
    <property type="match status" value="1"/>
</dbReference>
<dbReference type="InterPro" id="IPR036770">
    <property type="entry name" value="Ankyrin_rpt-contain_sf"/>
</dbReference>
<evidence type="ECO:0000256" key="4">
    <source>
        <dbReference type="SAM" id="MobiDB-lite"/>
    </source>
</evidence>
<feature type="repeat" description="ANK" evidence="3">
    <location>
        <begin position="813"/>
        <end position="845"/>
    </location>
</feature>
<dbReference type="Pfam" id="PF13606">
    <property type="entry name" value="Ank_3"/>
    <property type="match status" value="1"/>
</dbReference>
<dbReference type="GO" id="GO:0051059">
    <property type="term" value="F:NF-kappaB binding"/>
    <property type="evidence" value="ECO:0007669"/>
    <property type="project" value="TreeGrafter"/>
</dbReference>
<accession>A0A8H5TIR5</accession>
<feature type="compositionally biased region" description="Basic and acidic residues" evidence="4">
    <location>
        <begin position="1532"/>
        <end position="1543"/>
    </location>
</feature>
<feature type="compositionally biased region" description="Polar residues" evidence="4">
    <location>
        <begin position="1471"/>
        <end position="1480"/>
    </location>
</feature>
<feature type="compositionally biased region" description="Low complexity" evidence="4">
    <location>
        <begin position="1507"/>
        <end position="1522"/>
    </location>
</feature>
<feature type="compositionally biased region" description="Polar residues" evidence="4">
    <location>
        <begin position="1545"/>
        <end position="1573"/>
    </location>
</feature>
<feature type="region of interest" description="Disordered" evidence="4">
    <location>
        <begin position="967"/>
        <end position="1015"/>
    </location>
</feature>
<dbReference type="Gene3D" id="3.40.50.300">
    <property type="entry name" value="P-loop containing nucleotide triphosphate hydrolases"/>
    <property type="match status" value="1"/>
</dbReference>
<dbReference type="Pfam" id="PF24883">
    <property type="entry name" value="NPHP3_N"/>
    <property type="match status" value="1"/>
</dbReference>
<dbReference type="PROSITE" id="PS50088">
    <property type="entry name" value="ANK_REPEAT"/>
    <property type="match status" value="7"/>
</dbReference>
<dbReference type="Pfam" id="PF12796">
    <property type="entry name" value="Ank_2"/>
    <property type="match status" value="2"/>
</dbReference>
<proteinExistence type="predicted"/>
<evidence type="ECO:0000259" key="5">
    <source>
        <dbReference type="Pfam" id="PF24883"/>
    </source>
</evidence>
<feature type="region of interest" description="Disordered" evidence="4">
    <location>
        <begin position="1627"/>
        <end position="1900"/>
    </location>
</feature>
<feature type="compositionally biased region" description="Polar residues" evidence="4">
    <location>
        <begin position="1333"/>
        <end position="1356"/>
    </location>
</feature>
<feature type="repeat" description="ANK" evidence="3">
    <location>
        <begin position="747"/>
        <end position="779"/>
    </location>
</feature>
<feature type="compositionally biased region" description="Basic residues" evidence="4">
    <location>
        <begin position="1000"/>
        <end position="1010"/>
    </location>
</feature>
<feature type="region of interest" description="Disordered" evidence="4">
    <location>
        <begin position="63"/>
        <end position="84"/>
    </location>
</feature>
<feature type="repeat" description="ANK" evidence="3">
    <location>
        <begin position="680"/>
        <end position="712"/>
    </location>
</feature>
<feature type="compositionally biased region" description="Acidic residues" evidence="4">
    <location>
        <begin position="1661"/>
        <end position="1672"/>
    </location>
</feature>
<feature type="compositionally biased region" description="Polar residues" evidence="4">
    <location>
        <begin position="1181"/>
        <end position="1191"/>
    </location>
</feature>
<dbReference type="Proteomes" id="UP000567885">
    <property type="component" value="Unassembled WGS sequence"/>
</dbReference>
<dbReference type="GO" id="GO:0071356">
    <property type="term" value="P:cellular response to tumor necrosis factor"/>
    <property type="evidence" value="ECO:0007669"/>
    <property type="project" value="TreeGrafter"/>
</dbReference>
<feature type="compositionally biased region" description="Polar residues" evidence="4">
    <location>
        <begin position="1377"/>
        <end position="1392"/>
    </location>
</feature>
<evidence type="ECO:0000313" key="7">
    <source>
        <dbReference type="Proteomes" id="UP000567885"/>
    </source>
</evidence>
<feature type="region of interest" description="Disordered" evidence="4">
    <location>
        <begin position="1103"/>
        <end position="1147"/>
    </location>
</feature>
<dbReference type="EMBL" id="JAAGWQ010000075">
    <property type="protein sequence ID" value="KAF5670521.1"/>
    <property type="molecule type" value="Genomic_DNA"/>
</dbReference>
<dbReference type="PANTHER" id="PTHR46680">
    <property type="entry name" value="NF-KAPPA-B INHIBITOR ALPHA"/>
    <property type="match status" value="1"/>
</dbReference>
<dbReference type="GO" id="GO:0005829">
    <property type="term" value="C:cytosol"/>
    <property type="evidence" value="ECO:0007669"/>
    <property type="project" value="TreeGrafter"/>
</dbReference>
<reference evidence="6 7" key="1">
    <citation type="submission" date="2020-05" db="EMBL/GenBank/DDBJ databases">
        <title>Identification and distribution of gene clusters putatively required for synthesis of sphingolipid metabolism inhibitors in phylogenetically diverse species of the filamentous fungus Fusarium.</title>
        <authorList>
            <person name="Kim H.-S."/>
            <person name="Busman M."/>
            <person name="Brown D.W."/>
            <person name="Divon H."/>
            <person name="Uhlig S."/>
            <person name="Proctor R.H."/>
        </authorList>
    </citation>
    <scope>NUCLEOTIDE SEQUENCE [LARGE SCALE GENOMIC DNA]</scope>
    <source>
        <strain evidence="6 7">NRRL 20693</strain>
    </source>
</reference>
<dbReference type="PRINTS" id="PR01415">
    <property type="entry name" value="ANKYRIN"/>
</dbReference>
<keyword evidence="2 3" id="KW-0040">ANK repeat</keyword>
<feature type="compositionally biased region" description="Basic and acidic residues" evidence="4">
    <location>
        <begin position="1807"/>
        <end position="1818"/>
    </location>
</feature>
<feature type="compositionally biased region" description="Low complexity" evidence="4">
    <location>
        <begin position="1192"/>
        <end position="1203"/>
    </location>
</feature>
<feature type="compositionally biased region" description="Acidic residues" evidence="4">
    <location>
        <begin position="1831"/>
        <end position="1856"/>
    </location>
</feature>
<dbReference type="Gene3D" id="1.25.40.20">
    <property type="entry name" value="Ankyrin repeat-containing domain"/>
    <property type="match status" value="2"/>
</dbReference>
<sequence>MSFDSTFDFYQPFGSKGPAQESSKPFSSRVDFSDSSYDMPYFPSAKTSPSKVQNVQTNNAAFMHNTSSSHNPKSKQRISSRDAASTGDVTGQFMSLAPQSDEHISSSHAEYSAFLNSLEFPCISDFQITPRSEFPTSEWLEHDAEFVKWMTSRTRLLWLRGSEGSGKTTLMKQVLHRCIQDEPGSIHLTYSFSPVGSDEPITRLGLFKALLYQLIPQSLENFKDMKARFVKIQSSLPPKQQVAWATQELYDNLVKALPKVLKTHSICIYVDGINYSEGETANKLAQDFSKLVEKTQPSAKEPNAENGLRIIFSSTAYPANDPFPLSYVQVDENNGTSVRRYLEDQLSSTDLDTQSLVVSKAGPSFISGSLIVNHIKLFGPTQSSLIQQPSPTPAPVSFLLNAYFQDMAQHSNENLALLLCWCCLSSRPLALSELRVALALDSVEQFESIKDISATETFTRYVSDGKFQSWIKTTSWGLLETVTLGNQKVVKTIHESVASFFVEKGLNILSCGLQSPENPKTLLQKSHHYLAICLIRYVALINKDSNWESRIHTDPTLQLVKFAGTSWSHHVSMASLDKSGASEMLKLLEWPSDDILQILIRFGQHDPALGDLQGPWAHVFAAYGLYRLLSAVVKKAGKEVLEVQDVHKRTPLHVAALHAHSVTVKQLLKSDANASSRSVNGNTALHFAILQGHQSVLKPLLECDSSLIFSTNDLSQTPLFSGVIRGSSSVIKLLLEKGADIRALDRFKNSLLHHLASSDKSSVLKLILEHGADINWQNTQGHTPLHVAIITGQSSAIKILLENRCRVDIPDNLGRRALHEAAVSGNKYCTQQLLEQNVVVDVRDNDSQTALVYAVQGRHVSIVKLLLESKADVNVKDKTGFNVLMIAVKACEEKMTKLLLGGNPDLDWLSHEGHTVAFYAVLKGKAVSLLSEAEQSIAALLFRSYQKKHTEWNSEWRECQQAFLAEHGKKKDDAINTKQKLKGRVKSNQIPSSKQTSYPHKPKKSSKVTKHTNNTMAKVLPATISGTEGSLAPGHHIKPIDQQEAEDRQPPQATSNTHNPCISSNAIQQGLTGVQEPLATGHYAPYSTATGLQAYEIQEDPFEPYQTTPIPGRRAGQADASVGGVTTKSLRAPQPQRTASSEPKGPIVQRSSWDIYNSLSSAPVPVQEVQAHSAYAPYPGASQSLSGNSANSFRPFEPSSSPRGLESVPRPVDQGDYRYAMSSQTQPKATKASEPTVQKGTPQAYQPFNSSAQGPVPSRYKNPSPYRSPPRQEIGVNSSSSKAIGLEPVGERPVLQQMAERPGQQSPFLPWQPPESTIVAAQGRPQAIPGSVQGKSSVPRSASQAPSIDSQAQRGITQRRFESTSKAAQPLPARPQTPATIPSRESQTQARTSYDETLPPSVAPQSLTYKPQSRSGTIQDRPHATTGGSQSLPGKPQAPKSTAQGRSEVSDTRLQSGVRTPRPQGDRPLHSQHQASSYPSPLQIKPHSSAPTKPRGPTPHERKLAGSRSTPRSTPASSAPPTDVSKPISSGEKNHAWPDHRPEPFSTTQHGYQKSTNTSSSFQGHLGNHTSNAGQGGKLSSGKVAAVASAGILTGAAGGYLLSSQMDGHYSEENIVNNYNYTNYNDFYHQPDASDSGHDSSDVESPAEDSEHSEAASESEHSDDDSDLEGSSDGDVISDAGSNVSYSDHLDSYISSDNAKDTDENESENDDYSSSDSDGAEPDSPQMAADYTDNEFSEAGSDDFHVGSESESDVNSNVEMGENVNHSSSEDESDVQNESDAEPTEDSDSESDGEHSQPAYGQYQDHFQQEIETQHDFQEQYQPQYYQQADEQNDSEDKEQSEEDSSSEQGDEDDSSEQSSDSGNDIDNSYGMQDYSDNEQVIDDEQYGGEDWDNGYESDY</sequence>
<feature type="compositionally biased region" description="Polar residues" evidence="4">
    <location>
        <begin position="1124"/>
        <end position="1141"/>
    </location>
</feature>
<dbReference type="PROSITE" id="PS50297">
    <property type="entry name" value="ANK_REP_REGION"/>
    <property type="match status" value="5"/>
</dbReference>
<keyword evidence="7" id="KW-1185">Reference proteome</keyword>
<feature type="repeat" description="ANK" evidence="3">
    <location>
        <begin position="647"/>
        <end position="679"/>
    </location>
</feature>
<feature type="region of interest" description="Disordered" evidence="4">
    <location>
        <begin position="1180"/>
        <end position="1581"/>
    </location>
</feature>
<dbReference type="InterPro" id="IPR027417">
    <property type="entry name" value="P-loop_NTPase"/>
</dbReference>
<evidence type="ECO:0000256" key="2">
    <source>
        <dbReference type="ARBA" id="ARBA00023043"/>
    </source>
</evidence>
<gene>
    <name evidence="6" type="ORF">FHETE_4428</name>
</gene>
<feature type="compositionally biased region" description="Polar residues" evidence="4">
    <location>
        <begin position="1051"/>
        <end position="1064"/>
    </location>
</feature>
<feature type="compositionally biased region" description="Polar residues" evidence="4">
    <location>
        <begin position="1403"/>
        <end position="1418"/>
    </location>
</feature>
<feature type="compositionally biased region" description="Low complexity" evidence="4">
    <location>
        <begin position="1819"/>
        <end position="1830"/>
    </location>
</feature>
<dbReference type="InterPro" id="IPR002110">
    <property type="entry name" value="Ankyrin_rpt"/>
</dbReference>
<dbReference type="SMART" id="SM00248">
    <property type="entry name" value="ANK"/>
    <property type="match status" value="8"/>
</dbReference>
<feature type="compositionally biased region" description="Polar residues" evidence="4">
    <location>
        <begin position="1439"/>
        <end position="1458"/>
    </location>
</feature>
<evidence type="ECO:0000313" key="6">
    <source>
        <dbReference type="EMBL" id="KAF5670521.1"/>
    </source>
</evidence>
<comment type="caution">
    <text evidence="6">The sequence shown here is derived from an EMBL/GenBank/DDBJ whole genome shotgun (WGS) entry which is preliminary data.</text>
</comment>
<organism evidence="6 7">
    <name type="scientific">Fusarium heterosporum</name>
    <dbReference type="NCBI Taxonomy" id="42747"/>
    <lineage>
        <taxon>Eukaryota</taxon>
        <taxon>Fungi</taxon>
        <taxon>Dikarya</taxon>
        <taxon>Ascomycota</taxon>
        <taxon>Pezizomycotina</taxon>
        <taxon>Sordariomycetes</taxon>
        <taxon>Hypocreomycetidae</taxon>
        <taxon>Hypocreales</taxon>
        <taxon>Nectriaceae</taxon>
        <taxon>Fusarium</taxon>
        <taxon>Fusarium heterosporum species complex</taxon>
    </lineage>
</organism>
<feature type="compositionally biased region" description="Acidic residues" evidence="4">
    <location>
        <begin position="1770"/>
        <end position="1791"/>
    </location>
</feature>
<feature type="repeat" description="ANK" evidence="3">
    <location>
        <begin position="780"/>
        <end position="812"/>
    </location>
</feature>
<feature type="repeat" description="ANK" evidence="3">
    <location>
        <begin position="846"/>
        <end position="878"/>
    </location>
</feature>
<feature type="compositionally biased region" description="Acidic residues" evidence="4">
    <location>
        <begin position="1703"/>
        <end position="1721"/>
    </location>
</feature>
<feature type="region of interest" description="Disordered" evidence="4">
    <location>
        <begin position="1043"/>
        <end position="1064"/>
    </location>
</feature>
<feature type="compositionally biased region" description="Acidic residues" evidence="4">
    <location>
        <begin position="1876"/>
        <end position="1900"/>
    </location>
</feature>
<dbReference type="SUPFAM" id="SSF48403">
    <property type="entry name" value="Ankyrin repeat"/>
    <property type="match status" value="1"/>
</dbReference>
<dbReference type="InterPro" id="IPR051070">
    <property type="entry name" value="NF-kappa-B_inhibitor"/>
</dbReference>
<dbReference type="InterPro" id="IPR056884">
    <property type="entry name" value="NPHP3-like_N"/>
</dbReference>
<feature type="compositionally biased region" description="Polar residues" evidence="4">
    <location>
        <begin position="986"/>
        <end position="998"/>
    </location>
</feature>
<name>A0A8H5TIR5_FUSHE</name>
<keyword evidence="1" id="KW-0677">Repeat</keyword>
<feature type="domain" description="Nephrocystin 3-like N-terminal" evidence="5">
    <location>
        <begin position="136"/>
        <end position="298"/>
    </location>
</feature>
<evidence type="ECO:0000256" key="3">
    <source>
        <dbReference type="PROSITE-ProRule" id="PRU00023"/>
    </source>
</evidence>
<protein>
    <submittedName>
        <fullName evidence="6">Ankyrin protein 3</fullName>
    </submittedName>
</protein>
<feature type="compositionally biased region" description="Basic and acidic residues" evidence="4">
    <location>
        <begin position="1649"/>
        <end position="1660"/>
    </location>
</feature>
<feature type="repeat" description="ANK" evidence="3">
    <location>
        <begin position="714"/>
        <end position="746"/>
    </location>
</feature>
<evidence type="ECO:0000256" key="1">
    <source>
        <dbReference type="ARBA" id="ARBA00022737"/>
    </source>
</evidence>
<feature type="compositionally biased region" description="Polar residues" evidence="4">
    <location>
        <begin position="1221"/>
        <end position="1253"/>
    </location>
</feature>
<dbReference type="OrthoDB" id="539213at2759"/>